<name>A0A515ET69_9BURK</name>
<dbReference type="EMBL" id="CP036282">
    <property type="protein sequence ID" value="QDL55763.1"/>
    <property type="molecule type" value="Genomic_DNA"/>
</dbReference>
<evidence type="ECO:0008006" key="3">
    <source>
        <dbReference type="Google" id="ProtNLM"/>
    </source>
</evidence>
<gene>
    <name evidence="1" type="ORF">EXZ61_17165</name>
</gene>
<evidence type="ECO:0000313" key="2">
    <source>
        <dbReference type="Proteomes" id="UP000317365"/>
    </source>
</evidence>
<keyword evidence="2" id="KW-1185">Reference proteome</keyword>
<reference evidence="2" key="2">
    <citation type="journal article" date="2020" name="Int. J. Syst. Evol. Microbiol.">
        <title>Genomic insights into a novel species Rhodoferax aquaticus sp. nov., isolated from freshwater.</title>
        <authorList>
            <person name="Li T."/>
            <person name="Zhuo Y."/>
            <person name="Jin C.Z."/>
            <person name="Wu X."/>
            <person name="Ko S.R."/>
            <person name="Jin F.J."/>
            <person name="Ahn C.Y."/>
            <person name="Oh H.M."/>
            <person name="Lee H.G."/>
            <person name="Jin L."/>
        </authorList>
    </citation>
    <scope>NUCLEOTIDE SEQUENCE [LARGE SCALE GENOMIC DNA]</scope>
    <source>
        <strain evidence="2">Gr-4</strain>
    </source>
</reference>
<protein>
    <recommendedName>
        <fullName evidence="3">Transposase DDE domain-containing protein</fullName>
    </recommendedName>
</protein>
<sequence>MNDLLLNSPTNGQPIDFGSIECRRTSGDMNTFAMDYRGTVKQTVGRTHASVVGYCPRRAVCLGSLGYYLELALRPGAQHPAYGGEFNFALTLPLAARWVDSGMADGPAHHKATHRRIKKAMQELMLKAARTSHHTCRWVLGLHKSGPGFAMRDRHQWQHGAA</sequence>
<evidence type="ECO:0000313" key="1">
    <source>
        <dbReference type="EMBL" id="QDL55763.1"/>
    </source>
</evidence>
<dbReference type="Proteomes" id="UP000317365">
    <property type="component" value="Chromosome"/>
</dbReference>
<dbReference type="AlphaFoldDB" id="A0A515ET69"/>
<proteinExistence type="predicted"/>
<accession>A0A515ET69</accession>
<dbReference type="KEGG" id="rhg:EXZ61_17165"/>
<dbReference type="RefSeq" id="WP_142812917.1">
    <property type="nucleotide sequence ID" value="NZ_CP036282.1"/>
</dbReference>
<organism evidence="1 2">
    <name type="scientific">Rhodoferax aquaticus</name>
    <dbReference type="NCBI Taxonomy" id="2527691"/>
    <lineage>
        <taxon>Bacteria</taxon>
        <taxon>Pseudomonadati</taxon>
        <taxon>Pseudomonadota</taxon>
        <taxon>Betaproteobacteria</taxon>
        <taxon>Burkholderiales</taxon>
        <taxon>Comamonadaceae</taxon>
        <taxon>Rhodoferax</taxon>
    </lineage>
</organism>
<reference evidence="2" key="1">
    <citation type="submission" date="2019-02" db="EMBL/GenBank/DDBJ databases">
        <title>Complete genome sequence of Rhodoferax sp. Gr-4.</title>
        <authorList>
            <person name="Jin L."/>
        </authorList>
    </citation>
    <scope>NUCLEOTIDE SEQUENCE [LARGE SCALE GENOMIC DNA]</scope>
    <source>
        <strain evidence="2">Gr-4</strain>
    </source>
</reference>